<dbReference type="EMBL" id="NKCK01000243">
    <property type="protein sequence ID" value="RSL89528.1"/>
    <property type="molecule type" value="Genomic_DNA"/>
</dbReference>
<feature type="compositionally biased region" description="Basic and acidic residues" evidence="1">
    <location>
        <begin position="440"/>
        <end position="462"/>
    </location>
</feature>
<dbReference type="Proteomes" id="UP000287144">
    <property type="component" value="Unassembled WGS sequence"/>
</dbReference>
<dbReference type="AlphaFoldDB" id="A0A428SIC8"/>
<feature type="compositionally biased region" description="Polar residues" evidence="1">
    <location>
        <begin position="741"/>
        <end position="750"/>
    </location>
</feature>
<feature type="region of interest" description="Disordered" evidence="1">
    <location>
        <begin position="228"/>
        <end position="284"/>
    </location>
</feature>
<evidence type="ECO:0000313" key="3">
    <source>
        <dbReference type="Proteomes" id="UP000287144"/>
    </source>
</evidence>
<feature type="compositionally biased region" description="Low complexity" evidence="1">
    <location>
        <begin position="243"/>
        <end position="255"/>
    </location>
</feature>
<sequence length="750" mass="84955">MGKITGESDSQRQFNGIFLEDLRKHTSHRMRWLPSDRVKMLQWLAKGRHSIDTIRDDQQSLSRLATSIGIARDNLHKKHRAVLKTKLLSSLTYTLTTLLAKGEVTEYWDPATNKRRLRWPDDLVSEYTGNGTAALAATVEQVDDAEATRARQATTTDRTAADEAPKNPANVVIEIFDDDDDFVDSEGDVQMTLAEPSVAQPDGENNGRNTNNQIGWDQNQVNEAIRQSLQDQQRSQGPWGVNHQQQANHHQQQSQLPLGWTPISNQGLQFPSPPGAPPGFHAPLSQLPTSDPMNVEPQIPPELQRIMDENQLEATRLDQYRAWLEGERVNMAVRDQEIIRQSQSIAQERLKLEQDKRQEDARVQTVETNNDFEAKTQQDRANILRQQREEHDRAMADMRCRRERLEAEESALEARSRGYQAKLEEVALVERRLEAENDRLQQKHLETDQRRGVLQEQREQQAKIEQQQAELERQRAELKQRQQRQQQKEEQTRQHQSPPATVQTTAFPPFAEIPPLRPLSLLDSKQQRDGSLRGSIFQPQQPEPDSLEDARKRLEALLARPPPDDTQGPGAVLAAKMAEMPLSRPAPSQNTFSVPDTLSVSDAESVRSVAEDDHDQGDQGWATPKLSSASRFKTPPLWPWQLSDHDVGTHGLADWHTRPGFDHGNFDSIQDQRVYSDTDELDTVSVVGPSWSLLDALEKAHLGKSDFEASAYRQPKDLDLGPSTTILEALQKSRQHEAEDNSQSPVPSFA</sequence>
<gene>
    <name evidence="2" type="ORF">CEP52_014875</name>
</gene>
<evidence type="ECO:0000256" key="1">
    <source>
        <dbReference type="SAM" id="MobiDB-lite"/>
    </source>
</evidence>
<comment type="caution">
    <text evidence="2">The sequence shown here is derived from an EMBL/GenBank/DDBJ whole genome shotgun (WGS) entry which is preliminary data.</text>
</comment>
<feature type="region of interest" description="Disordered" evidence="1">
    <location>
        <begin position="730"/>
        <end position="750"/>
    </location>
</feature>
<protein>
    <submittedName>
        <fullName evidence="2">Uncharacterized protein</fullName>
    </submittedName>
</protein>
<organism evidence="2 3">
    <name type="scientific">Fusarium oligoseptatum</name>
    <dbReference type="NCBI Taxonomy" id="2604345"/>
    <lineage>
        <taxon>Eukaryota</taxon>
        <taxon>Fungi</taxon>
        <taxon>Dikarya</taxon>
        <taxon>Ascomycota</taxon>
        <taxon>Pezizomycotina</taxon>
        <taxon>Sordariomycetes</taxon>
        <taxon>Hypocreomycetidae</taxon>
        <taxon>Hypocreales</taxon>
        <taxon>Nectriaceae</taxon>
        <taxon>Fusarium</taxon>
        <taxon>Fusarium solani species complex</taxon>
    </lineage>
</organism>
<reference evidence="2 3" key="1">
    <citation type="submission" date="2017-06" db="EMBL/GenBank/DDBJ databases">
        <title>Comparative genomic analysis of Ambrosia Fusariam Clade fungi.</title>
        <authorList>
            <person name="Stajich J.E."/>
            <person name="Carrillo J."/>
            <person name="Kijimoto T."/>
            <person name="Eskalen A."/>
            <person name="O'Donnell K."/>
            <person name="Kasson M."/>
        </authorList>
    </citation>
    <scope>NUCLEOTIDE SEQUENCE [LARGE SCALE GENOMIC DNA]</scope>
    <source>
        <strain evidence="2 3">NRRL62579</strain>
    </source>
</reference>
<proteinExistence type="predicted"/>
<feature type="compositionally biased region" description="Polar residues" evidence="1">
    <location>
        <begin position="497"/>
        <end position="506"/>
    </location>
</feature>
<feature type="compositionally biased region" description="Basic and acidic residues" evidence="1">
    <location>
        <begin position="470"/>
        <end position="493"/>
    </location>
</feature>
<feature type="region of interest" description="Disordered" evidence="1">
    <location>
        <begin position="147"/>
        <end position="168"/>
    </location>
</feature>
<name>A0A428SIC8_9HYPO</name>
<accession>A0A428SIC8</accession>
<dbReference type="STRING" id="1325735.A0A428SIC8"/>
<keyword evidence="3" id="KW-1185">Reference proteome</keyword>
<evidence type="ECO:0000313" key="2">
    <source>
        <dbReference type="EMBL" id="RSL89528.1"/>
    </source>
</evidence>
<feature type="region of interest" description="Disordered" evidence="1">
    <location>
        <begin position="440"/>
        <end position="547"/>
    </location>
</feature>